<dbReference type="InterPro" id="IPR050077">
    <property type="entry name" value="LexA_repressor"/>
</dbReference>
<reference evidence="10 11" key="1">
    <citation type="submission" date="2016-10" db="EMBL/GenBank/DDBJ databases">
        <authorList>
            <person name="Varghese N."/>
            <person name="Submissions S."/>
        </authorList>
    </citation>
    <scope>NUCLEOTIDE SEQUENCE [LARGE SCALE GENOMIC DNA]</scope>
    <source>
        <strain evidence="10 11">DSM 1361</strain>
    </source>
</reference>
<keyword evidence="11" id="KW-1185">Reference proteome</keyword>
<dbReference type="PRINTS" id="PR00726">
    <property type="entry name" value="LEXASERPTASE"/>
</dbReference>
<dbReference type="GO" id="GO:0003677">
    <property type="term" value="F:DNA binding"/>
    <property type="evidence" value="ECO:0007669"/>
    <property type="project" value="InterPro"/>
</dbReference>
<dbReference type="OrthoDB" id="9787787at2"/>
<dbReference type="SUPFAM" id="SSF51306">
    <property type="entry name" value="LexA/Signal peptidase"/>
    <property type="match status" value="1"/>
</dbReference>
<keyword evidence="3 7" id="KW-0378">Hydrolase</keyword>
<dbReference type="Proteomes" id="UP000243745">
    <property type="component" value="Unassembled WGS sequence"/>
</dbReference>
<name>A0A662ZHT5_9GAMM</name>
<evidence type="ECO:0000313" key="10">
    <source>
        <dbReference type="EMBL" id="SFP26214.1"/>
    </source>
</evidence>
<dbReference type="GO" id="GO:0006281">
    <property type="term" value="P:DNA repair"/>
    <property type="evidence" value="ECO:0007669"/>
    <property type="project" value="UniProtKB-KW"/>
</dbReference>
<dbReference type="GO" id="GO:0016787">
    <property type="term" value="F:hydrolase activity"/>
    <property type="evidence" value="ECO:0007669"/>
    <property type="project" value="UniProtKB-KW"/>
</dbReference>
<evidence type="ECO:0000256" key="1">
    <source>
        <dbReference type="ARBA" id="ARBA00007484"/>
    </source>
</evidence>
<dbReference type="InterPro" id="IPR036286">
    <property type="entry name" value="LexA/Signal_pep-like_sf"/>
</dbReference>
<evidence type="ECO:0000313" key="11">
    <source>
        <dbReference type="Proteomes" id="UP000243745"/>
    </source>
</evidence>
<dbReference type="CDD" id="cd06529">
    <property type="entry name" value="S24_LexA-like"/>
    <property type="match status" value="1"/>
</dbReference>
<evidence type="ECO:0000256" key="2">
    <source>
        <dbReference type="ARBA" id="ARBA00022763"/>
    </source>
</evidence>
<dbReference type="GO" id="GO:0006355">
    <property type="term" value="P:regulation of DNA-templated transcription"/>
    <property type="evidence" value="ECO:0007669"/>
    <property type="project" value="InterPro"/>
</dbReference>
<evidence type="ECO:0000256" key="4">
    <source>
        <dbReference type="ARBA" id="ARBA00022813"/>
    </source>
</evidence>
<evidence type="ECO:0000256" key="3">
    <source>
        <dbReference type="ARBA" id="ARBA00022801"/>
    </source>
</evidence>
<dbReference type="PANTHER" id="PTHR33516">
    <property type="entry name" value="LEXA REPRESSOR"/>
    <property type="match status" value="1"/>
</dbReference>
<comment type="similarity">
    <text evidence="1 7">Belongs to the peptidase S24 family.</text>
</comment>
<dbReference type="PANTHER" id="PTHR33516:SF2">
    <property type="entry name" value="LEXA REPRESSOR-RELATED"/>
    <property type="match status" value="1"/>
</dbReference>
<dbReference type="NCBIfam" id="NF007621">
    <property type="entry name" value="PRK10276.1"/>
    <property type="match status" value="1"/>
</dbReference>
<dbReference type="GO" id="GO:0009432">
    <property type="term" value="P:SOS response"/>
    <property type="evidence" value="ECO:0007669"/>
    <property type="project" value="UniProtKB-KW"/>
</dbReference>
<gene>
    <name evidence="10" type="ORF">SAMN02910344_00900</name>
</gene>
<keyword evidence="6" id="KW-0742">SOS response</keyword>
<accession>A0A662ZHT5</accession>
<dbReference type="AlphaFoldDB" id="A0A662ZHT5"/>
<evidence type="ECO:0000256" key="8">
    <source>
        <dbReference type="SAM" id="MobiDB-lite"/>
    </source>
</evidence>
<proteinExistence type="inferred from homology"/>
<dbReference type="Pfam" id="PF00717">
    <property type="entry name" value="Peptidase_S24"/>
    <property type="match status" value="1"/>
</dbReference>
<feature type="region of interest" description="Disordered" evidence="8">
    <location>
        <begin position="1"/>
        <end position="20"/>
    </location>
</feature>
<organism evidence="10 11">
    <name type="scientific">Ruminobacter amylophilus</name>
    <dbReference type="NCBI Taxonomy" id="867"/>
    <lineage>
        <taxon>Bacteria</taxon>
        <taxon>Pseudomonadati</taxon>
        <taxon>Pseudomonadota</taxon>
        <taxon>Gammaproteobacteria</taxon>
        <taxon>Aeromonadales</taxon>
        <taxon>Succinivibrionaceae</taxon>
        <taxon>Ruminobacter</taxon>
    </lineage>
</organism>
<dbReference type="InterPro" id="IPR039418">
    <property type="entry name" value="LexA-like"/>
</dbReference>
<feature type="domain" description="Peptidase S24/S26A/S26B/S26C" evidence="9">
    <location>
        <begin position="35"/>
        <end position="149"/>
    </location>
</feature>
<dbReference type="EMBL" id="FOXF01000011">
    <property type="protein sequence ID" value="SFP26214.1"/>
    <property type="molecule type" value="Genomic_DNA"/>
</dbReference>
<keyword evidence="2" id="KW-0227">DNA damage</keyword>
<keyword evidence="4 7" id="KW-0068">Autocatalytic cleavage</keyword>
<protein>
    <submittedName>
        <fullName evidence="10">DNA polymerase V</fullName>
    </submittedName>
</protein>
<evidence type="ECO:0000256" key="5">
    <source>
        <dbReference type="ARBA" id="ARBA00023204"/>
    </source>
</evidence>
<evidence type="ECO:0000259" key="9">
    <source>
        <dbReference type="Pfam" id="PF00717"/>
    </source>
</evidence>
<keyword evidence="5" id="KW-0234">DNA repair</keyword>
<evidence type="ECO:0000256" key="6">
    <source>
        <dbReference type="ARBA" id="ARBA00023236"/>
    </source>
</evidence>
<evidence type="ECO:0000256" key="7">
    <source>
        <dbReference type="RuleBase" id="RU003991"/>
    </source>
</evidence>
<dbReference type="Gene3D" id="2.10.109.10">
    <property type="entry name" value="Umud Fragment, subunit A"/>
    <property type="match status" value="1"/>
</dbReference>
<dbReference type="InterPro" id="IPR006197">
    <property type="entry name" value="Peptidase_S24_LexA"/>
</dbReference>
<dbReference type="RefSeq" id="WP_084155428.1">
    <property type="nucleotide sequence ID" value="NZ_FOXF01000011.1"/>
</dbReference>
<sequence>MSNQEKSESPELTPVAAPADYQTGENVSRVELPLSLEKVAAGFPLPNNGYIDSSLDLNEFCIRHPASSYIFQVEGESLIDAGIQPGDYLIVDRSLPPRNGDLVIAAIHGEFTAKFFKDYPNPQLIPANPKYRPIPLTSDLECEITGVVVTSFRKYRH</sequence>
<dbReference type="InterPro" id="IPR015927">
    <property type="entry name" value="Peptidase_S24_S26A/B/C"/>
</dbReference>